<name>A0A7R9EIG2_9NEOP</name>
<proteinExistence type="predicted"/>
<accession>A0A7R9EIG2</accession>
<gene>
    <name evidence="1" type="ORF">TMSB3V08_LOCUS10844</name>
</gene>
<sequence length="79" mass="8751">MEELDVSSNVEIWGEITKNKKRWAFLDACAQRRKSISSGGRVTHVIAQSATFTSYGACTFLPLGESGPDYVTLHDFILV</sequence>
<dbReference type="AlphaFoldDB" id="A0A7R9EIG2"/>
<reference evidence="1" key="1">
    <citation type="submission" date="2020-11" db="EMBL/GenBank/DDBJ databases">
        <authorList>
            <person name="Tran Van P."/>
        </authorList>
    </citation>
    <scope>NUCLEOTIDE SEQUENCE</scope>
</reference>
<evidence type="ECO:0000313" key="1">
    <source>
        <dbReference type="EMBL" id="CAD7434190.1"/>
    </source>
</evidence>
<protein>
    <submittedName>
        <fullName evidence="1">Uncharacterized protein</fullName>
    </submittedName>
</protein>
<dbReference type="EMBL" id="OB797240">
    <property type="protein sequence ID" value="CAD7434190.1"/>
    <property type="molecule type" value="Genomic_DNA"/>
</dbReference>
<organism evidence="1">
    <name type="scientific">Timema monikensis</name>
    <dbReference type="NCBI Taxonomy" id="170555"/>
    <lineage>
        <taxon>Eukaryota</taxon>
        <taxon>Metazoa</taxon>
        <taxon>Ecdysozoa</taxon>
        <taxon>Arthropoda</taxon>
        <taxon>Hexapoda</taxon>
        <taxon>Insecta</taxon>
        <taxon>Pterygota</taxon>
        <taxon>Neoptera</taxon>
        <taxon>Polyneoptera</taxon>
        <taxon>Phasmatodea</taxon>
        <taxon>Timematodea</taxon>
        <taxon>Timematoidea</taxon>
        <taxon>Timematidae</taxon>
        <taxon>Timema</taxon>
    </lineage>
</organism>